<feature type="domain" description="EGF-like" evidence="3">
    <location>
        <begin position="110"/>
        <end position="153"/>
    </location>
</feature>
<feature type="compositionally biased region" description="Polar residues" evidence="1">
    <location>
        <begin position="179"/>
        <end position="191"/>
    </location>
</feature>
<gene>
    <name evidence="4" type="ORF">URODEC1_LOCUS28174</name>
    <name evidence="5" type="ORF">URODEC1_LOCUS33279</name>
</gene>
<evidence type="ECO:0000256" key="2">
    <source>
        <dbReference type="SAM" id="SignalP"/>
    </source>
</evidence>
<feature type="compositionally biased region" description="Pro residues" evidence="1">
    <location>
        <begin position="165"/>
        <end position="177"/>
    </location>
</feature>
<sequence>MAMVPVRSPAVPVVATLILALLACAEVAAAEGQTICDTAKCGMGTCRETPGLIPLTTSYNCTCHPGWTQPKAFGIPPLPFAPCIIPDCPFDPSCFNLSLALPKGIPLTDPCVAINCGPGECKKGEGFSYSCECDSGYVNFLNLTAFPCVKTCVFGTACSKLGITPPPPPPSEAPPPGNHDSSAPPTPQGNATALGPTIRVQQQLLTLLVELHV</sequence>
<evidence type="ECO:0000313" key="5">
    <source>
        <dbReference type="EMBL" id="CAL4941906.1"/>
    </source>
</evidence>
<dbReference type="Proteomes" id="UP001497457">
    <property type="component" value="Chromosome 16b"/>
</dbReference>
<protein>
    <recommendedName>
        <fullName evidence="3">EGF-like domain-containing protein</fullName>
    </recommendedName>
</protein>
<accession>A0ABC8XXA0</accession>
<dbReference type="Proteomes" id="UP001497457">
    <property type="component" value="Chromosome 15b"/>
</dbReference>
<feature type="region of interest" description="Disordered" evidence="1">
    <location>
        <begin position="165"/>
        <end position="193"/>
    </location>
</feature>
<evidence type="ECO:0000256" key="1">
    <source>
        <dbReference type="SAM" id="MobiDB-lite"/>
    </source>
</evidence>
<dbReference type="PANTHER" id="PTHR33881">
    <property type="entry name" value="NEUROGENIC LOCUS NOTCH-LIKE PROTEIN"/>
    <property type="match status" value="1"/>
</dbReference>
<evidence type="ECO:0000313" key="6">
    <source>
        <dbReference type="Proteomes" id="UP001497457"/>
    </source>
</evidence>
<proteinExistence type="predicted"/>
<dbReference type="Gene3D" id="2.10.25.10">
    <property type="entry name" value="Laminin"/>
    <property type="match status" value="1"/>
</dbReference>
<reference evidence="4" key="1">
    <citation type="submission" date="2024-10" db="EMBL/GenBank/DDBJ databases">
        <authorList>
            <person name="Ryan C."/>
        </authorList>
    </citation>
    <scope>NUCLEOTIDE SEQUENCE [LARGE SCALE GENOMIC DNA]</scope>
</reference>
<dbReference type="PANTHER" id="PTHR33881:SF19">
    <property type="entry name" value="OS10G0419700 PROTEIN"/>
    <property type="match status" value="1"/>
</dbReference>
<feature type="domain" description="EGF-like" evidence="3">
    <location>
        <begin position="35"/>
        <end position="84"/>
    </location>
</feature>
<dbReference type="PROSITE" id="PS51257">
    <property type="entry name" value="PROKAR_LIPOPROTEIN"/>
    <property type="match status" value="1"/>
</dbReference>
<name>A0ABC8XXA0_9POAL</name>
<dbReference type="EMBL" id="OZ075126">
    <property type="protein sequence ID" value="CAL4941906.1"/>
    <property type="molecule type" value="Genomic_DNA"/>
</dbReference>
<feature type="signal peptide" evidence="2">
    <location>
        <begin position="1"/>
        <end position="29"/>
    </location>
</feature>
<dbReference type="SMART" id="SM00181">
    <property type="entry name" value="EGF"/>
    <property type="match status" value="2"/>
</dbReference>
<keyword evidence="6" id="KW-1185">Reference proteome</keyword>
<evidence type="ECO:0000259" key="3">
    <source>
        <dbReference type="SMART" id="SM00181"/>
    </source>
</evidence>
<dbReference type="AlphaFoldDB" id="A0ABC8XXA0"/>
<dbReference type="InterPro" id="IPR000742">
    <property type="entry name" value="EGF"/>
</dbReference>
<feature type="chain" id="PRO_5044721304" description="EGF-like domain-containing protein" evidence="2">
    <location>
        <begin position="30"/>
        <end position="213"/>
    </location>
</feature>
<dbReference type="EMBL" id="OZ075125">
    <property type="protein sequence ID" value="CAL4933507.1"/>
    <property type="molecule type" value="Genomic_DNA"/>
</dbReference>
<organism evidence="4 6">
    <name type="scientific">Urochloa decumbens</name>
    <dbReference type="NCBI Taxonomy" id="240449"/>
    <lineage>
        <taxon>Eukaryota</taxon>
        <taxon>Viridiplantae</taxon>
        <taxon>Streptophyta</taxon>
        <taxon>Embryophyta</taxon>
        <taxon>Tracheophyta</taxon>
        <taxon>Spermatophyta</taxon>
        <taxon>Magnoliopsida</taxon>
        <taxon>Liliopsida</taxon>
        <taxon>Poales</taxon>
        <taxon>Poaceae</taxon>
        <taxon>PACMAD clade</taxon>
        <taxon>Panicoideae</taxon>
        <taxon>Panicodae</taxon>
        <taxon>Paniceae</taxon>
        <taxon>Melinidinae</taxon>
        <taxon>Urochloa</taxon>
    </lineage>
</organism>
<evidence type="ECO:0000313" key="4">
    <source>
        <dbReference type="EMBL" id="CAL4933507.1"/>
    </source>
</evidence>
<keyword evidence="2" id="KW-0732">Signal</keyword>